<accession>A0AAV3Y6Z1</accession>
<evidence type="ECO:0000313" key="2">
    <source>
        <dbReference type="EMBL" id="GFN78221.1"/>
    </source>
</evidence>
<feature type="signal peptide" evidence="1">
    <location>
        <begin position="1"/>
        <end position="20"/>
    </location>
</feature>
<evidence type="ECO:0000256" key="1">
    <source>
        <dbReference type="SAM" id="SignalP"/>
    </source>
</evidence>
<comment type="caution">
    <text evidence="2">The sequence shown here is derived from an EMBL/GenBank/DDBJ whole genome shotgun (WGS) entry which is preliminary data.</text>
</comment>
<reference evidence="2 3" key="1">
    <citation type="journal article" date="2021" name="Elife">
        <title>Chloroplast acquisition without the gene transfer in kleptoplastic sea slugs, Plakobranchus ocellatus.</title>
        <authorList>
            <person name="Maeda T."/>
            <person name="Takahashi S."/>
            <person name="Yoshida T."/>
            <person name="Shimamura S."/>
            <person name="Takaki Y."/>
            <person name="Nagai Y."/>
            <person name="Toyoda A."/>
            <person name="Suzuki Y."/>
            <person name="Arimoto A."/>
            <person name="Ishii H."/>
            <person name="Satoh N."/>
            <person name="Nishiyama T."/>
            <person name="Hasebe M."/>
            <person name="Maruyama T."/>
            <person name="Minagawa J."/>
            <person name="Obokata J."/>
            <person name="Shigenobu S."/>
        </authorList>
    </citation>
    <scope>NUCLEOTIDE SEQUENCE [LARGE SCALE GENOMIC DNA]</scope>
</reference>
<proteinExistence type="predicted"/>
<evidence type="ECO:0000313" key="3">
    <source>
        <dbReference type="Proteomes" id="UP000735302"/>
    </source>
</evidence>
<dbReference type="EMBL" id="BLXT01000588">
    <property type="protein sequence ID" value="GFN78221.1"/>
    <property type="molecule type" value="Genomic_DNA"/>
</dbReference>
<keyword evidence="3" id="KW-1185">Reference proteome</keyword>
<dbReference type="AlphaFoldDB" id="A0AAV3Y6Z1"/>
<organism evidence="2 3">
    <name type="scientific">Plakobranchus ocellatus</name>
    <dbReference type="NCBI Taxonomy" id="259542"/>
    <lineage>
        <taxon>Eukaryota</taxon>
        <taxon>Metazoa</taxon>
        <taxon>Spiralia</taxon>
        <taxon>Lophotrochozoa</taxon>
        <taxon>Mollusca</taxon>
        <taxon>Gastropoda</taxon>
        <taxon>Heterobranchia</taxon>
        <taxon>Euthyneura</taxon>
        <taxon>Panpulmonata</taxon>
        <taxon>Sacoglossa</taxon>
        <taxon>Placobranchoidea</taxon>
        <taxon>Plakobranchidae</taxon>
        <taxon>Plakobranchus</taxon>
    </lineage>
</organism>
<keyword evidence="1" id="KW-0732">Signal</keyword>
<protein>
    <recommendedName>
        <fullName evidence="4">Secreted protein</fullName>
    </recommendedName>
</protein>
<feature type="chain" id="PRO_5043640817" description="Secreted protein" evidence="1">
    <location>
        <begin position="21"/>
        <end position="121"/>
    </location>
</feature>
<gene>
    <name evidence="2" type="ORF">PoB_000472700</name>
</gene>
<sequence>MHKSLSWSWVLSLSASSSWRLDAPSPSHDQASRSSLPQACTLFVSSSLYEFAHSVGYCRWALSHKYRGCQLDMVLLHSFRTEVVAKNWRKKSLSASPFTLSSLDNSKPNFRSFIVSLLPQT</sequence>
<evidence type="ECO:0008006" key="4">
    <source>
        <dbReference type="Google" id="ProtNLM"/>
    </source>
</evidence>
<dbReference type="Proteomes" id="UP000735302">
    <property type="component" value="Unassembled WGS sequence"/>
</dbReference>
<name>A0AAV3Y6Z1_9GAST</name>